<dbReference type="InterPro" id="IPR044862">
    <property type="entry name" value="Pro_4_hyd_alph_FE2OG_OXY"/>
</dbReference>
<dbReference type="EMBL" id="KJ019094">
    <property type="protein sequence ID" value="AIX29714.1"/>
    <property type="molecule type" value="Genomic_DNA"/>
</dbReference>
<name>A0A0E3FMT1_9CAUD</name>
<organism evidence="6 10">
    <name type="scientific">Synechococcus phage ACG-2014e</name>
    <dbReference type="NCBI Taxonomy" id="1493510"/>
    <lineage>
        <taxon>Viruses</taxon>
        <taxon>Duplodnaviria</taxon>
        <taxon>Heunggongvirae</taxon>
        <taxon>Uroviricota</taxon>
        <taxon>Caudoviricetes</taxon>
        <taxon>Pantevenvirales</taxon>
        <taxon>Kyanoviridae</taxon>
        <taxon>Chalconvirus</taxon>
        <taxon>Chalconvirus acg2014e</taxon>
    </lineage>
</organism>
<dbReference type="KEGG" id="vg:24172178"/>
<dbReference type="Proteomes" id="UP000033005">
    <property type="component" value="Segment"/>
</dbReference>
<evidence type="ECO:0000256" key="3">
    <source>
        <dbReference type="ARBA" id="ARBA00023002"/>
    </source>
</evidence>
<dbReference type="Proteomes" id="UP000185284">
    <property type="component" value="Segment"/>
</dbReference>
<dbReference type="EMBL" id="KJ019054">
    <property type="protein sequence ID" value="AIX20498.1"/>
    <property type="molecule type" value="Genomic_DNA"/>
</dbReference>
<reference evidence="8 9" key="1">
    <citation type="submission" date="2013-12" db="EMBL/GenBank/DDBJ databases">
        <title>Ecological redundancy of diverse viral populations within a natural community.</title>
        <authorList>
            <person name="Gregory A.C."/>
            <person name="LaButti K."/>
            <person name="Copeland A."/>
            <person name="Woyke T."/>
            <person name="Sullivan M.B."/>
        </authorList>
    </citation>
    <scope>NUCLEOTIDE SEQUENCE [LARGE SCALE GENOMIC DNA]</scope>
    <source>
        <strain evidence="7">Syn7803C2</strain>
        <strain evidence="5">Syn7803C85</strain>
        <strain evidence="6">Syn7803US33</strain>
    </source>
</reference>
<dbReference type="RefSeq" id="YP_009134536.1">
    <property type="nucleotide sequence ID" value="NC_026928.1"/>
</dbReference>
<evidence type="ECO:0000259" key="4">
    <source>
        <dbReference type="SMART" id="SM00702"/>
    </source>
</evidence>
<sequence>MNQKSSVPDYRPLELMLDNRITKSDFDDFIGVWPNFMPRPLCEELIEYANSVYDTACIEVPSATTEYSPNAEIAFNSSQQYGGDLNRKDYAFLLNFSNRDLSTKTNSVLKSCVKHYIHKYQSLKHTGLVSTDIKFQKTPPGGGYHLWHHENADLAHAPRELVWMIYLNDMPDGEAETEFLYQRRRIKPTAGTVVIWPSGFTHSHKGNTVLTEDKYIITGWYIKST</sequence>
<evidence type="ECO:0000313" key="8">
    <source>
        <dbReference type="Proteomes" id="UP000033005"/>
    </source>
</evidence>
<protein>
    <submittedName>
        <fullName evidence="6">2OG-Fe(II) oxygenase</fullName>
    </submittedName>
</protein>
<accession>A0A0E3FMT1</accession>
<evidence type="ECO:0000256" key="2">
    <source>
        <dbReference type="ARBA" id="ARBA00022964"/>
    </source>
</evidence>
<evidence type="ECO:0000313" key="7">
    <source>
        <dbReference type="EMBL" id="AIX44953.1"/>
    </source>
</evidence>
<dbReference type="GO" id="GO:0051213">
    <property type="term" value="F:dioxygenase activity"/>
    <property type="evidence" value="ECO:0007669"/>
    <property type="project" value="UniProtKB-KW"/>
</dbReference>
<dbReference type="GeneID" id="24172178"/>
<dbReference type="GO" id="GO:0031418">
    <property type="term" value="F:L-ascorbic acid binding"/>
    <property type="evidence" value="ECO:0007669"/>
    <property type="project" value="InterPro"/>
</dbReference>
<dbReference type="InterPro" id="IPR006620">
    <property type="entry name" value="Pro_4_hyd_alph"/>
</dbReference>
<dbReference type="EMBL" id="KJ019156">
    <property type="protein sequence ID" value="AIX44953.1"/>
    <property type="molecule type" value="Genomic_DNA"/>
</dbReference>
<dbReference type="Gene3D" id="2.60.120.620">
    <property type="entry name" value="q2cbj1_9rhob like domain"/>
    <property type="match status" value="1"/>
</dbReference>
<keyword evidence="3" id="KW-0560">Oxidoreductase</keyword>
<dbReference type="GO" id="GO:0016705">
    <property type="term" value="F:oxidoreductase activity, acting on paired donors, with incorporation or reduction of molecular oxygen"/>
    <property type="evidence" value="ECO:0007669"/>
    <property type="project" value="InterPro"/>
</dbReference>
<proteinExistence type="predicted"/>
<evidence type="ECO:0000313" key="10">
    <source>
        <dbReference type="Proteomes" id="UP000185284"/>
    </source>
</evidence>
<dbReference type="SMART" id="SM00702">
    <property type="entry name" value="P4Hc"/>
    <property type="match status" value="1"/>
</dbReference>
<gene>
    <name evidence="7" type="ORF">Syn7803C2_34</name>
    <name evidence="5" type="ORF">Syn7803C85_35</name>
    <name evidence="6" type="ORF">Syn7803US33_33</name>
</gene>
<dbReference type="GO" id="GO:0005506">
    <property type="term" value="F:iron ion binding"/>
    <property type="evidence" value="ECO:0007669"/>
    <property type="project" value="InterPro"/>
</dbReference>
<dbReference type="OrthoDB" id="11494at10239"/>
<evidence type="ECO:0000256" key="1">
    <source>
        <dbReference type="ARBA" id="ARBA00001961"/>
    </source>
</evidence>
<evidence type="ECO:0000313" key="9">
    <source>
        <dbReference type="Proteomes" id="UP000185283"/>
    </source>
</evidence>
<feature type="domain" description="Prolyl 4-hydroxylase alpha subunit" evidence="4">
    <location>
        <begin position="28"/>
        <end position="222"/>
    </location>
</feature>
<keyword evidence="2" id="KW-0223">Dioxygenase</keyword>
<keyword evidence="9" id="KW-1185">Reference proteome</keyword>
<evidence type="ECO:0000313" key="6">
    <source>
        <dbReference type="EMBL" id="AIX29714.1"/>
    </source>
</evidence>
<dbReference type="Pfam" id="PF13640">
    <property type="entry name" value="2OG-FeII_Oxy_3"/>
    <property type="match status" value="1"/>
</dbReference>
<dbReference type="Proteomes" id="UP000185283">
    <property type="component" value="Segment"/>
</dbReference>
<evidence type="ECO:0000313" key="5">
    <source>
        <dbReference type="EMBL" id="AIX20498.1"/>
    </source>
</evidence>
<comment type="cofactor">
    <cofactor evidence="1">
        <name>L-ascorbate</name>
        <dbReference type="ChEBI" id="CHEBI:38290"/>
    </cofactor>
</comment>